<keyword evidence="6 9" id="KW-0067">ATP-binding</keyword>
<dbReference type="RefSeq" id="WP_379896338.1">
    <property type="nucleotide sequence ID" value="NZ_CBCSCT010000007.1"/>
</dbReference>
<dbReference type="Pfam" id="PF02926">
    <property type="entry name" value="THUMP"/>
    <property type="match status" value="1"/>
</dbReference>
<keyword evidence="4 9" id="KW-0808">Transferase</keyword>
<dbReference type="EMBL" id="JBHSQV010000185">
    <property type="protein sequence ID" value="MFC5988827.1"/>
    <property type="molecule type" value="Genomic_DNA"/>
</dbReference>
<dbReference type="InterPro" id="IPR020536">
    <property type="entry name" value="ThiI_AANH"/>
</dbReference>
<feature type="binding site" evidence="9">
    <location>
        <begin position="208"/>
        <end position="209"/>
    </location>
    <ligand>
        <name>ATP</name>
        <dbReference type="ChEBI" id="CHEBI:30616"/>
    </ligand>
</feature>
<dbReference type="InterPro" id="IPR003720">
    <property type="entry name" value="tRNA_STrfase"/>
</dbReference>
<comment type="catalytic activity">
    <reaction evidence="9">
        <text>[ThiI sulfur-carrier protein]-S-sulfanyl-L-cysteine + a uridine in tRNA + 2 reduced [2Fe-2S]-[ferredoxin] + ATP + H(+) = [ThiI sulfur-carrier protein]-L-cysteine + a 4-thiouridine in tRNA + 2 oxidized [2Fe-2S]-[ferredoxin] + AMP + diphosphate</text>
        <dbReference type="Rhea" id="RHEA:24176"/>
        <dbReference type="Rhea" id="RHEA-COMP:10000"/>
        <dbReference type="Rhea" id="RHEA-COMP:10001"/>
        <dbReference type="Rhea" id="RHEA-COMP:13337"/>
        <dbReference type="Rhea" id="RHEA-COMP:13338"/>
        <dbReference type="Rhea" id="RHEA-COMP:13339"/>
        <dbReference type="Rhea" id="RHEA-COMP:13340"/>
        <dbReference type="ChEBI" id="CHEBI:15378"/>
        <dbReference type="ChEBI" id="CHEBI:29950"/>
        <dbReference type="ChEBI" id="CHEBI:30616"/>
        <dbReference type="ChEBI" id="CHEBI:33019"/>
        <dbReference type="ChEBI" id="CHEBI:33737"/>
        <dbReference type="ChEBI" id="CHEBI:33738"/>
        <dbReference type="ChEBI" id="CHEBI:61963"/>
        <dbReference type="ChEBI" id="CHEBI:65315"/>
        <dbReference type="ChEBI" id="CHEBI:136798"/>
        <dbReference type="ChEBI" id="CHEBI:456215"/>
        <dbReference type="EC" id="2.8.1.4"/>
    </reaction>
</comment>
<dbReference type="PANTHER" id="PTHR43209">
    <property type="entry name" value="TRNA SULFURTRANSFERASE"/>
    <property type="match status" value="1"/>
</dbReference>
<dbReference type="Pfam" id="PF22025">
    <property type="entry name" value="ThiI_fer"/>
    <property type="match status" value="1"/>
</dbReference>
<keyword evidence="3 9" id="KW-0820">tRNA-binding</keyword>
<dbReference type="EC" id="2.8.1.4" evidence="9"/>
<feature type="binding site" evidence="9">
    <location>
        <position position="296"/>
    </location>
    <ligand>
        <name>ATP</name>
        <dbReference type="ChEBI" id="CHEBI:30616"/>
    </ligand>
</feature>
<comment type="pathway">
    <text evidence="9">Cofactor biosynthesis; thiamine diphosphate biosynthesis.</text>
</comment>
<dbReference type="Pfam" id="PF02568">
    <property type="entry name" value="ThiI"/>
    <property type="match status" value="1"/>
</dbReference>
<dbReference type="SUPFAM" id="SSF143437">
    <property type="entry name" value="THUMP domain-like"/>
    <property type="match status" value="1"/>
</dbReference>
<keyword evidence="8 9" id="KW-0784">Thiamine biosynthesis</keyword>
<keyword evidence="2 9" id="KW-0963">Cytoplasm</keyword>
<comment type="catalytic activity">
    <reaction evidence="9">
        <text>[ThiS sulfur-carrier protein]-C-terminal Gly-Gly-AMP + S-sulfanyl-L-cysteinyl-[cysteine desulfurase] + AH2 = [ThiS sulfur-carrier protein]-C-terminal-Gly-aminoethanethioate + L-cysteinyl-[cysteine desulfurase] + A + AMP + 2 H(+)</text>
        <dbReference type="Rhea" id="RHEA:43340"/>
        <dbReference type="Rhea" id="RHEA-COMP:12157"/>
        <dbReference type="Rhea" id="RHEA-COMP:12158"/>
        <dbReference type="Rhea" id="RHEA-COMP:12910"/>
        <dbReference type="Rhea" id="RHEA-COMP:19908"/>
        <dbReference type="ChEBI" id="CHEBI:13193"/>
        <dbReference type="ChEBI" id="CHEBI:15378"/>
        <dbReference type="ChEBI" id="CHEBI:17499"/>
        <dbReference type="ChEBI" id="CHEBI:29950"/>
        <dbReference type="ChEBI" id="CHEBI:61963"/>
        <dbReference type="ChEBI" id="CHEBI:90618"/>
        <dbReference type="ChEBI" id="CHEBI:232372"/>
        <dbReference type="ChEBI" id="CHEBI:456215"/>
    </reaction>
</comment>
<keyword evidence="7 9" id="KW-0694">RNA-binding</keyword>
<protein>
    <recommendedName>
        <fullName evidence="9">Probable tRNA sulfurtransferase</fullName>
        <ecNumber evidence="9">2.8.1.4</ecNumber>
    </recommendedName>
    <alternativeName>
        <fullName evidence="9">Sulfur carrier protein ThiS sulfurtransferase</fullName>
    </alternativeName>
    <alternativeName>
        <fullName evidence="9">Thiamine biosynthesis protein ThiI</fullName>
    </alternativeName>
    <alternativeName>
        <fullName evidence="9">tRNA 4-thiouridine synthase</fullName>
    </alternativeName>
</protein>
<evidence type="ECO:0000256" key="4">
    <source>
        <dbReference type="ARBA" id="ARBA00022679"/>
    </source>
</evidence>
<dbReference type="Gene3D" id="3.40.50.620">
    <property type="entry name" value="HUPs"/>
    <property type="match status" value="1"/>
</dbReference>
<evidence type="ECO:0000256" key="7">
    <source>
        <dbReference type="ARBA" id="ARBA00022884"/>
    </source>
</evidence>
<dbReference type="SMART" id="SM00981">
    <property type="entry name" value="THUMP"/>
    <property type="match status" value="1"/>
</dbReference>
<feature type="binding site" evidence="9">
    <location>
        <position position="265"/>
    </location>
    <ligand>
        <name>ATP</name>
        <dbReference type="ChEBI" id="CHEBI:30616"/>
    </ligand>
</feature>
<evidence type="ECO:0000256" key="6">
    <source>
        <dbReference type="ARBA" id="ARBA00022840"/>
    </source>
</evidence>
<dbReference type="InterPro" id="IPR049962">
    <property type="entry name" value="THUMP_ThiI"/>
</dbReference>
<dbReference type="PANTHER" id="PTHR43209:SF1">
    <property type="entry name" value="TRNA SULFURTRANSFERASE"/>
    <property type="match status" value="1"/>
</dbReference>
<dbReference type="SUPFAM" id="SSF52402">
    <property type="entry name" value="Adenine nucleotide alpha hydrolases-like"/>
    <property type="match status" value="1"/>
</dbReference>
<dbReference type="Gene3D" id="3.30.2130.30">
    <property type="match status" value="1"/>
</dbReference>
<evidence type="ECO:0000256" key="5">
    <source>
        <dbReference type="ARBA" id="ARBA00022741"/>
    </source>
</evidence>
<evidence type="ECO:0000259" key="10">
    <source>
        <dbReference type="PROSITE" id="PS51165"/>
    </source>
</evidence>
<dbReference type="InterPro" id="IPR004114">
    <property type="entry name" value="THUMP_dom"/>
</dbReference>
<evidence type="ECO:0000256" key="8">
    <source>
        <dbReference type="ARBA" id="ARBA00022977"/>
    </source>
</evidence>
<comment type="function">
    <text evidence="9">Catalyzes the ATP-dependent transfer of a sulfur to tRNA to produce 4-thiouridine in position 8 of tRNAs, which functions as a near-UV photosensor. Also catalyzes the transfer of sulfur to the sulfur carrier protein ThiS, forming ThiS-thiocarboxylate. This is a step in the synthesis of thiazole, in the thiamine biosynthesis pathway. The sulfur is donated as persulfide by IscS.</text>
</comment>
<reference evidence="12" key="1">
    <citation type="journal article" date="2019" name="Int. J. Syst. Evol. Microbiol.">
        <title>The Global Catalogue of Microorganisms (GCM) 10K type strain sequencing project: providing services to taxonomists for standard genome sequencing and annotation.</title>
        <authorList>
            <consortium name="The Broad Institute Genomics Platform"/>
            <consortium name="The Broad Institute Genome Sequencing Center for Infectious Disease"/>
            <person name="Wu L."/>
            <person name="Ma J."/>
        </authorList>
    </citation>
    <scope>NUCLEOTIDE SEQUENCE [LARGE SCALE GENOMIC DNA]</scope>
    <source>
        <strain evidence="12">CCM 8749</strain>
    </source>
</reference>
<dbReference type="Proteomes" id="UP001596250">
    <property type="component" value="Unassembled WGS sequence"/>
</dbReference>
<organism evidence="11 12">
    <name type="scientific">Marinicrinis lubricantis</name>
    <dbReference type="NCBI Taxonomy" id="2086470"/>
    <lineage>
        <taxon>Bacteria</taxon>
        <taxon>Bacillati</taxon>
        <taxon>Bacillota</taxon>
        <taxon>Bacilli</taxon>
        <taxon>Bacillales</taxon>
        <taxon>Paenibacillaceae</taxon>
    </lineage>
</organism>
<dbReference type="InterPro" id="IPR014729">
    <property type="entry name" value="Rossmann-like_a/b/a_fold"/>
</dbReference>
<comment type="caution">
    <text evidence="11">The sequence shown here is derived from an EMBL/GenBank/DDBJ whole genome shotgun (WGS) entry which is preliminary data.</text>
</comment>
<dbReference type="GO" id="GO:0140741">
    <property type="term" value="F:tRNA-uracil-4 sulfurtransferase activity"/>
    <property type="evidence" value="ECO:0007669"/>
    <property type="project" value="UniProtKB-EC"/>
</dbReference>
<evidence type="ECO:0000256" key="1">
    <source>
        <dbReference type="ARBA" id="ARBA00004496"/>
    </source>
</evidence>
<dbReference type="HAMAP" id="MF_00021">
    <property type="entry name" value="ThiI"/>
    <property type="match status" value="1"/>
</dbReference>
<dbReference type="NCBIfam" id="TIGR00342">
    <property type="entry name" value="tRNA uracil 4-sulfurtransferase ThiI"/>
    <property type="match status" value="1"/>
</dbReference>
<feature type="binding site" evidence="9">
    <location>
        <begin position="183"/>
        <end position="184"/>
    </location>
    <ligand>
        <name>ATP</name>
        <dbReference type="ChEBI" id="CHEBI:30616"/>
    </ligand>
</feature>
<dbReference type="CDD" id="cd11716">
    <property type="entry name" value="THUMP_ThiI"/>
    <property type="match status" value="1"/>
</dbReference>
<name>A0ABW1IUS2_9BACL</name>
<dbReference type="CDD" id="cd01712">
    <property type="entry name" value="PPase_ThiI"/>
    <property type="match status" value="1"/>
</dbReference>
<evidence type="ECO:0000313" key="11">
    <source>
        <dbReference type="EMBL" id="MFC5988827.1"/>
    </source>
</evidence>
<sequence length="406" mass="46420">MQPDHILLRFGELTLKGRNRSRFENQVVSHVQRILKGYPNASLSKTFGRVYIELNGEPYEPIKEGLKKVFGLSSFSPVLKCAVDLEEIQKVALSAMLSFSKEPKTFKVRVKRAYKAFPYVTQELNHLIGSYVLRQMKDLKVDVHHPEVELTVEIREEGTFVYSETVQGAKGLPVDSSGKSMLMLSGGIDSPVAGWYAMRRGIQIEAVHFHSYPYTSERAKQKVIDLTRILSEYTKEIKLHLVPFTEIQTRLKQMKNDNLLITLMRRAMFRITEKLAEKEQAMAIITGENLGQVASQTMPSLHVINKVTGIPVLRPLIMMEKQEIIRVAEEIGTYETSILPYEDCCTIFLPKSPSTNPNLRLVEKLEAGMDWMDEEIDRAVRDTEVMTITSDMKDEPELSDEFERLF</sequence>
<evidence type="ECO:0000313" key="12">
    <source>
        <dbReference type="Proteomes" id="UP001596250"/>
    </source>
</evidence>
<comment type="subcellular location">
    <subcellularLocation>
        <location evidence="1 9">Cytoplasm</location>
    </subcellularLocation>
</comment>
<proteinExistence type="inferred from homology"/>
<feature type="domain" description="THUMP" evidence="10">
    <location>
        <begin position="60"/>
        <end position="165"/>
    </location>
</feature>
<evidence type="ECO:0000256" key="2">
    <source>
        <dbReference type="ARBA" id="ARBA00022490"/>
    </source>
</evidence>
<comment type="similarity">
    <text evidence="9">Belongs to the ThiI family.</text>
</comment>
<accession>A0ABW1IUS2</accession>
<dbReference type="PROSITE" id="PS51165">
    <property type="entry name" value="THUMP"/>
    <property type="match status" value="1"/>
</dbReference>
<dbReference type="InterPro" id="IPR054173">
    <property type="entry name" value="ThiI_fer"/>
</dbReference>
<dbReference type="InterPro" id="IPR049961">
    <property type="entry name" value="ThiI_N"/>
</dbReference>
<keyword evidence="12" id="KW-1185">Reference proteome</keyword>
<evidence type="ECO:0000256" key="9">
    <source>
        <dbReference type="HAMAP-Rule" id="MF_00021"/>
    </source>
</evidence>
<dbReference type="InterPro" id="IPR050102">
    <property type="entry name" value="tRNA_sulfurtransferase_ThiI"/>
</dbReference>
<keyword evidence="5 9" id="KW-0547">Nucleotide-binding</keyword>
<feature type="binding site" evidence="9">
    <location>
        <position position="287"/>
    </location>
    <ligand>
        <name>ATP</name>
        <dbReference type="ChEBI" id="CHEBI:30616"/>
    </ligand>
</feature>
<evidence type="ECO:0000256" key="3">
    <source>
        <dbReference type="ARBA" id="ARBA00022555"/>
    </source>
</evidence>
<gene>
    <name evidence="9 11" type="primary">thiI</name>
    <name evidence="11" type="ORF">ACFPXP_20685</name>
</gene>